<dbReference type="Proteomes" id="UP000031521">
    <property type="component" value="Chromosome"/>
</dbReference>
<dbReference type="Gene3D" id="3.40.50.2300">
    <property type="match status" value="1"/>
</dbReference>
<evidence type="ECO:0000313" key="4">
    <source>
        <dbReference type="EMBL" id="AJE48837.1"/>
    </source>
</evidence>
<protein>
    <submittedName>
        <fullName evidence="4">Flp pilus assembly protein, ATPase CpaE</fullName>
    </submittedName>
</protein>
<keyword evidence="2" id="KW-0067">ATP-binding</keyword>
<feature type="region of interest" description="Disordered" evidence="3">
    <location>
        <begin position="373"/>
        <end position="418"/>
    </location>
</feature>
<keyword evidence="5" id="KW-1185">Reference proteome</keyword>
<dbReference type="KEGG" id="cid:P73_4122"/>
<dbReference type="HOGENOM" id="CLU_656718_0_0_5"/>
<dbReference type="InterPro" id="IPR050625">
    <property type="entry name" value="ParA/MinD_ATPase"/>
</dbReference>
<dbReference type="GO" id="GO:0016887">
    <property type="term" value="F:ATP hydrolysis activity"/>
    <property type="evidence" value="ECO:0007669"/>
    <property type="project" value="TreeGrafter"/>
</dbReference>
<organism evidence="4 5">
    <name type="scientific">Celeribacter indicus</name>
    <dbReference type="NCBI Taxonomy" id="1208324"/>
    <lineage>
        <taxon>Bacteria</taxon>
        <taxon>Pseudomonadati</taxon>
        <taxon>Pseudomonadota</taxon>
        <taxon>Alphaproteobacteria</taxon>
        <taxon>Rhodobacterales</taxon>
        <taxon>Roseobacteraceae</taxon>
        <taxon>Celeribacter</taxon>
    </lineage>
</organism>
<dbReference type="STRING" id="1208324.P73_4122"/>
<dbReference type="GO" id="GO:0005829">
    <property type="term" value="C:cytosol"/>
    <property type="evidence" value="ECO:0007669"/>
    <property type="project" value="TreeGrafter"/>
</dbReference>
<accession>A0A0B5E938</accession>
<evidence type="ECO:0000256" key="1">
    <source>
        <dbReference type="ARBA" id="ARBA00022741"/>
    </source>
</evidence>
<proteinExistence type="predicted"/>
<sequence length="418" mass="43794">MIADKEAPVTFPFVKSQTPSRSAGIEAYVASEDGKAAVEALLQHAAAREDVLFHAGTLATAGRLAGIAEFAPVVFAEVGDMELADLLDAVREISGTGTELVLLGHEAGISTYRAVIGAGARDYIPLPLSATDAILDMPARVAPSAGPSSRKGRAIAICGVSGGVGASFLAANLAVAFARDLSASASSHQVALIDADLGSGSLAIDLNVDPTRGYLDALTAPERIDGTFLASAMAEPVPGVRMFSSEADVLPGIGQLETGIAPLLRVLKEETATTVIDLPRRLLGEQPALVDEFDDLVLVLTPGFAPVRSCARLMERIGATGPEDLRIWIVLSQTRRDAGLRPSEIETALDHTIAVRLPPLSPGEMARALIKGEPLQKHSPKSRYSRAVSDLAARLSPPESRQDRPARGGFLGRRRKGA</sequence>
<evidence type="ECO:0000256" key="3">
    <source>
        <dbReference type="SAM" id="MobiDB-lite"/>
    </source>
</evidence>
<gene>
    <name evidence="4" type="ORF">P73_4122</name>
</gene>
<dbReference type="AlphaFoldDB" id="A0A0B5E938"/>
<evidence type="ECO:0000256" key="2">
    <source>
        <dbReference type="ARBA" id="ARBA00022840"/>
    </source>
</evidence>
<keyword evidence="1" id="KW-0547">Nucleotide-binding</keyword>
<evidence type="ECO:0000313" key="5">
    <source>
        <dbReference type="Proteomes" id="UP000031521"/>
    </source>
</evidence>
<dbReference type="EMBL" id="CP004393">
    <property type="protein sequence ID" value="AJE48837.1"/>
    <property type="molecule type" value="Genomic_DNA"/>
</dbReference>
<dbReference type="Gene3D" id="3.40.50.300">
    <property type="entry name" value="P-loop containing nucleotide triphosphate hydrolases"/>
    <property type="match status" value="1"/>
</dbReference>
<reference evidence="4 5" key="1">
    <citation type="journal article" date="2014" name="Int. J. Syst. Evol. Microbiol.">
        <title>Celeribacter indicus sp. nov., a polycyclic aromatic hydrocarbon-degrading bacterium from deep-sea sediment and reclassification of Huaishuia halophila as Celeribacter halophilus comb. nov.</title>
        <authorList>
            <person name="Lai Q."/>
            <person name="Cao J."/>
            <person name="Yuan J."/>
            <person name="Li F."/>
            <person name="Shao Z."/>
        </authorList>
    </citation>
    <scope>NUCLEOTIDE SEQUENCE [LARGE SCALE GENOMIC DNA]</scope>
    <source>
        <strain evidence="4">P73</strain>
    </source>
</reference>
<name>A0A0B5E938_9RHOB</name>
<dbReference type="GO" id="GO:0009898">
    <property type="term" value="C:cytoplasmic side of plasma membrane"/>
    <property type="evidence" value="ECO:0007669"/>
    <property type="project" value="TreeGrafter"/>
</dbReference>
<dbReference type="SUPFAM" id="SSF52540">
    <property type="entry name" value="P-loop containing nucleoside triphosphate hydrolases"/>
    <property type="match status" value="1"/>
</dbReference>
<dbReference type="InterPro" id="IPR027417">
    <property type="entry name" value="P-loop_NTPase"/>
</dbReference>
<dbReference type="GO" id="GO:0051782">
    <property type="term" value="P:negative regulation of cell division"/>
    <property type="evidence" value="ECO:0007669"/>
    <property type="project" value="TreeGrafter"/>
</dbReference>
<dbReference type="PANTHER" id="PTHR43384">
    <property type="entry name" value="SEPTUM SITE-DETERMINING PROTEIN MIND HOMOLOG, CHLOROPLASTIC-RELATED"/>
    <property type="match status" value="1"/>
</dbReference>
<dbReference type="GO" id="GO:0005524">
    <property type="term" value="F:ATP binding"/>
    <property type="evidence" value="ECO:0007669"/>
    <property type="project" value="UniProtKB-KW"/>
</dbReference>
<dbReference type="PANTHER" id="PTHR43384:SF6">
    <property type="entry name" value="SEPTUM SITE-DETERMINING PROTEIN MIND HOMOLOG, CHLOROPLASTIC"/>
    <property type="match status" value="1"/>
</dbReference>